<name>A0ABU3N4P0_9SPHN</name>
<sequence length="54" mass="6025">MADPEPSERRKGRAAIIVIVLVVAIIALIYVTFNIAHYREMQNEVQAKNVTNAS</sequence>
<proteinExistence type="predicted"/>
<comment type="caution">
    <text evidence="2">The sequence shown here is derived from an EMBL/GenBank/DDBJ whole genome shotgun (WGS) entry which is preliminary data.</text>
</comment>
<feature type="transmembrane region" description="Helical" evidence="1">
    <location>
        <begin position="12"/>
        <end position="33"/>
    </location>
</feature>
<evidence type="ECO:0000313" key="2">
    <source>
        <dbReference type="EMBL" id="MDT8758285.1"/>
    </source>
</evidence>
<dbReference type="EMBL" id="JALMLT010000001">
    <property type="protein sequence ID" value="MDT8758285.1"/>
    <property type="molecule type" value="Genomic_DNA"/>
</dbReference>
<reference evidence="2" key="1">
    <citation type="submission" date="2022-04" db="EMBL/GenBank/DDBJ databases">
        <title>Tomato heritable bacteria conferring resistance against bacterial wilt.</title>
        <authorList>
            <person name="Yin J."/>
        </authorList>
    </citation>
    <scope>NUCLEOTIDE SEQUENCE</scope>
    <source>
        <strain evidence="2">Cra20</strain>
    </source>
</reference>
<organism evidence="2">
    <name type="scientific">Sphingomonas psychrotolerans</name>
    <dbReference type="NCBI Taxonomy" id="1327635"/>
    <lineage>
        <taxon>Bacteria</taxon>
        <taxon>Pseudomonadati</taxon>
        <taxon>Pseudomonadota</taxon>
        <taxon>Alphaproteobacteria</taxon>
        <taxon>Sphingomonadales</taxon>
        <taxon>Sphingomonadaceae</taxon>
        <taxon>Sphingomonas</taxon>
    </lineage>
</organism>
<evidence type="ECO:0000256" key="1">
    <source>
        <dbReference type="SAM" id="Phobius"/>
    </source>
</evidence>
<keyword evidence="1" id="KW-0472">Membrane</keyword>
<protein>
    <submittedName>
        <fullName evidence="2">Uncharacterized protein</fullName>
    </submittedName>
</protein>
<keyword evidence="1" id="KW-1133">Transmembrane helix</keyword>
<keyword evidence="1" id="KW-0812">Transmembrane</keyword>
<accession>A0ABU3N4P0</accession>
<gene>
    <name evidence="2" type="ORF">MZO42_06215</name>
</gene>